<evidence type="ECO:0000256" key="1">
    <source>
        <dbReference type="SAM" id="MobiDB-lite"/>
    </source>
</evidence>
<evidence type="ECO:0000313" key="2">
    <source>
        <dbReference type="EMBL" id="EPS67989.1"/>
    </source>
</evidence>
<reference evidence="2 3" key="1">
    <citation type="journal article" date="2013" name="BMC Genomics">
        <title>The miniature genome of a carnivorous plant Genlisea aurea contains a low number of genes and short non-coding sequences.</title>
        <authorList>
            <person name="Leushkin E.V."/>
            <person name="Sutormin R.A."/>
            <person name="Nabieva E.R."/>
            <person name="Penin A.A."/>
            <person name="Kondrashov A.S."/>
            <person name="Logacheva M.D."/>
        </authorList>
    </citation>
    <scope>NUCLEOTIDE SEQUENCE [LARGE SCALE GENOMIC DNA]</scope>
</reference>
<name>S8CLF5_9LAMI</name>
<feature type="compositionally biased region" description="Basic and acidic residues" evidence="1">
    <location>
        <begin position="137"/>
        <end position="150"/>
    </location>
</feature>
<dbReference type="OrthoDB" id="1932693at2759"/>
<sequence length="213" mass="23203">VARHSWDCVNTLGSSYSSPSHSLPSYSPDISGGCRKAKTRLSERCVPNSTDGICQEQKHAWRSTKSLGEMLALSEAKMTAAPGEDISFTEQMQDSKPCSPHQIRREEDIDASRNLVRSNSVPILSPKVGTGSDNGISDEHKGSSEEDAKVKATKLSLRGLVSGLFSIRNKRLSVEKTFTPESKGDASPVPEELRNTNGNSICKPRDEELISKE</sequence>
<protein>
    <submittedName>
        <fullName evidence="2">Uncharacterized protein</fullName>
    </submittedName>
</protein>
<dbReference type="AlphaFoldDB" id="S8CLF5"/>
<feature type="region of interest" description="Disordered" evidence="1">
    <location>
        <begin position="107"/>
        <end position="150"/>
    </location>
</feature>
<comment type="caution">
    <text evidence="2">The sequence shown here is derived from an EMBL/GenBank/DDBJ whole genome shotgun (WGS) entry which is preliminary data.</text>
</comment>
<organism evidence="2 3">
    <name type="scientific">Genlisea aurea</name>
    <dbReference type="NCBI Taxonomy" id="192259"/>
    <lineage>
        <taxon>Eukaryota</taxon>
        <taxon>Viridiplantae</taxon>
        <taxon>Streptophyta</taxon>
        <taxon>Embryophyta</taxon>
        <taxon>Tracheophyta</taxon>
        <taxon>Spermatophyta</taxon>
        <taxon>Magnoliopsida</taxon>
        <taxon>eudicotyledons</taxon>
        <taxon>Gunneridae</taxon>
        <taxon>Pentapetalae</taxon>
        <taxon>asterids</taxon>
        <taxon>lamiids</taxon>
        <taxon>Lamiales</taxon>
        <taxon>Lentibulariaceae</taxon>
        <taxon>Genlisea</taxon>
    </lineage>
</organism>
<feature type="region of interest" description="Disordered" evidence="1">
    <location>
        <begin position="175"/>
        <end position="213"/>
    </location>
</feature>
<keyword evidence="3" id="KW-1185">Reference proteome</keyword>
<accession>S8CLF5</accession>
<gene>
    <name evidence="2" type="ORF">M569_06786</name>
</gene>
<feature type="compositionally biased region" description="Basic and acidic residues" evidence="1">
    <location>
        <begin position="203"/>
        <end position="213"/>
    </location>
</feature>
<evidence type="ECO:0000313" key="3">
    <source>
        <dbReference type="Proteomes" id="UP000015453"/>
    </source>
</evidence>
<dbReference type="PANTHER" id="PTHR46634">
    <property type="entry name" value="M REDUCTASE II SUBUNIT GAMMA, PUTATIVE (DUF3741)-RELATED"/>
    <property type="match status" value="1"/>
</dbReference>
<proteinExistence type="predicted"/>
<dbReference type="PANTHER" id="PTHR46634:SF3">
    <property type="entry name" value="M REDUCTASE II SUBUNIT GAMMA, PUTATIVE (DUF3741)-RELATED"/>
    <property type="match status" value="1"/>
</dbReference>
<dbReference type="EMBL" id="AUSU01002831">
    <property type="protein sequence ID" value="EPS67989.1"/>
    <property type="molecule type" value="Genomic_DNA"/>
</dbReference>
<feature type="non-terminal residue" evidence="2">
    <location>
        <position position="1"/>
    </location>
</feature>
<dbReference type="Proteomes" id="UP000015453">
    <property type="component" value="Unassembled WGS sequence"/>
</dbReference>
<feature type="non-terminal residue" evidence="2">
    <location>
        <position position="213"/>
    </location>
</feature>